<organism evidence="2 3">
    <name type="scientific">Galactobacter valiniphilus</name>
    <dbReference type="NCBI Taxonomy" id="2676122"/>
    <lineage>
        <taxon>Bacteria</taxon>
        <taxon>Bacillati</taxon>
        <taxon>Actinomycetota</taxon>
        <taxon>Actinomycetes</taxon>
        <taxon>Micrococcales</taxon>
        <taxon>Micrococcaceae</taxon>
        <taxon>Galactobacter</taxon>
    </lineage>
</organism>
<feature type="region of interest" description="Disordered" evidence="1">
    <location>
        <begin position="26"/>
        <end position="45"/>
    </location>
</feature>
<gene>
    <name evidence="2" type="ORF">DWB68_08050</name>
</gene>
<sequence>MLSLRRPWGRRARRELLYADHLRTVDQERPAGQSPGPNEAELGRGRAEFLGRTRVKSLRWRELPPQEMLGLIESYWVCFLRTAESQVSLGSSHDEFSFDTADELHAFLGPLDVQWFGAVETAELLESHDLSPDWTPSTPPTPR</sequence>
<keyword evidence="3" id="KW-1185">Reference proteome</keyword>
<comment type="caution">
    <text evidence="2">The sequence shown here is derived from an EMBL/GenBank/DDBJ whole genome shotgun (WGS) entry which is preliminary data.</text>
</comment>
<evidence type="ECO:0000313" key="2">
    <source>
        <dbReference type="EMBL" id="RII42334.1"/>
    </source>
</evidence>
<protein>
    <submittedName>
        <fullName evidence="2">Uncharacterized protein</fullName>
    </submittedName>
</protein>
<evidence type="ECO:0000256" key="1">
    <source>
        <dbReference type="SAM" id="MobiDB-lite"/>
    </source>
</evidence>
<evidence type="ECO:0000313" key="3">
    <source>
        <dbReference type="Proteomes" id="UP000265419"/>
    </source>
</evidence>
<dbReference type="EMBL" id="QQXK01000013">
    <property type="protein sequence ID" value="RII42334.1"/>
    <property type="molecule type" value="Genomic_DNA"/>
</dbReference>
<reference evidence="2 3" key="1">
    <citation type="submission" date="2018-07" db="EMBL/GenBank/DDBJ databases">
        <title>Arthrobacter sp. nov., isolated from raw cow's milk with high bacterial count.</title>
        <authorList>
            <person name="Hahne J."/>
            <person name="Isele D."/>
            <person name="Lipski A."/>
        </authorList>
    </citation>
    <scope>NUCLEOTIDE SEQUENCE [LARGE SCALE GENOMIC DNA]</scope>
    <source>
        <strain evidence="2 3">JZ R-35</strain>
    </source>
</reference>
<dbReference type="RefSeq" id="WP_119424626.1">
    <property type="nucleotide sequence ID" value="NZ_QQXK01000013.1"/>
</dbReference>
<dbReference type="AlphaFoldDB" id="A0A399JAS4"/>
<dbReference type="Proteomes" id="UP000265419">
    <property type="component" value="Unassembled WGS sequence"/>
</dbReference>
<name>A0A399JAS4_9MICC</name>
<accession>A0A399JAS4</accession>
<proteinExistence type="predicted"/>